<dbReference type="EMBL" id="BAAAPC010000004">
    <property type="protein sequence ID" value="GAA1989105.1"/>
    <property type="molecule type" value="Genomic_DNA"/>
</dbReference>
<organism evidence="2 3">
    <name type="scientific">Nocardiopsis rhodophaea</name>
    <dbReference type="NCBI Taxonomy" id="280238"/>
    <lineage>
        <taxon>Bacteria</taxon>
        <taxon>Bacillati</taxon>
        <taxon>Actinomycetota</taxon>
        <taxon>Actinomycetes</taxon>
        <taxon>Streptosporangiales</taxon>
        <taxon>Nocardiopsidaceae</taxon>
        <taxon>Nocardiopsis</taxon>
    </lineage>
</organism>
<sequence length="84" mass="9318">MPDDRTDDLGNDLQESEISLYQRYIDDPPEEELVIEEAEVGHELGISEEVAEEVPPTVGEDEDEDEELPAPRPSSEGGVLHVES</sequence>
<name>A0ABN2SMF9_9ACTN</name>
<reference evidence="2 3" key="1">
    <citation type="journal article" date="2019" name="Int. J. Syst. Evol. Microbiol.">
        <title>The Global Catalogue of Microorganisms (GCM) 10K type strain sequencing project: providing services to taxonomists for standard genome sequencing and annotation.</title>
        <authorList>
            <consortium name="The Broad Institute Genomics Platform"/>
            <consortium name="The Broad Institute Genome Sequencing Center for Infectious Disease"/>
            <person name="Wu L."/>
            <person name="Ma J."/>
        </authorList>
    </citation>
    <scope>NUCLEOTIDE SEQUENCE [LARGE SCALE GENOMIC DNA]</scope>
    <source>
        <strain evidence="2 3">JCM 15313</strain>
    </source>
</reference>
<evidence type="ECO:0000313" key="3">
    <source>
        <dbReference type="Proteomes" id="UP001501585"/>
    </source>
</evidence>
<evidence type="ECO:0000313" key="2">
    <source>
        <dbReference type="EMBL" id="GAA1989105.1"/>
    </source>
</evidence>
<dbReference type="Proteomes" id="UP001501585">
    <property type="component" value="Unassembled WGS sequence"/>
</dbReference>
<protein>
    <submittedName>
        <fullName evidence="2">Uncharacterized protein</fullName>
    </submittedName>
</protein>
<gene>
    <name evidence="2" type="ORF">GCM10009799_13550</name>
</gene>
<comment type="caution">
    <text evidence="2">The sequence shown here is derived from an EMBL/GenBank/DDBJ whole genome shotgun (WGS) entry which is preliminary data.</text>
</comment>
<evidence type="ECO:0000256" key="1">
    <source>
        <dbReference type="SAM" id="MobiDB-lite"/>
    </source>
</evidence>
<accession>A0ABN2SMF9</accession>
<feature type="compositionally biased region" description="Acidic residues" evidence="1">
    <location>
        <begin position="59"/>
        <end position="68"/>
    </location>
</feature>
<dbReference type="RefSeq" id="WP_344100197.1">
    <property type="nucleotide sequence ID" value="NZ_BAAAPC010000004.1"/>
</dbReference>
<proteinExistence type="predicted"/>
<feature type="region of interest" description="Disordered" evidence="1">
    <location>
        <begin position="42"/>
        <end position="84"/>
    </location>
</feature>
<keyword evidence="3" id="KW-1185">Reference proteome</keyword>